<dbReference type="Pfam" id="PF02544">
    <property type="entry name" value="Steroid_dh"/>
    <property type="match status" value="1"/>
</dbReference>
<keyword evidence="7" id="KW-0492">Microsome</keyword>
<evidence type="ECO:0000256" key="7">
    <source>
        <dbReference type="ARBA" id="ARBA00022848"/>
    </source>
</evidence>
<keyword evidence="10" id="KW-0560">Oxidoreductase</keyword>
<evidence type="ECO:0000259" key="13">
    <source>
        <dbReference type="Pfam" id="PF02544"/>
    </source>
</evidence>
<keyword evidence="15" id="KW-1185">Reference proteome</keyword>
<proteinExistence type="inferred from homology"/>
<organism evidence="14 15">
    <name type="scientific">Strongylus vulgaris</name>
    <name type="common">Blood worm</name>
    <dbReference type="NCBI Taxonomy" id="40348"/>
    <lineage>
        <taxon>Eukaryota</taxon>
        <taxon>Metazoa</taxon>
        <taxon>Ecdysozoa</taxon>
        <taxon>Nematoda</taxon>
        <taxon>Chromadorea</taxon>
        <taxon>Rhabditida</taxon>
        <taxon>Rhabditina</taxon>
        <taxon>Rhabditomorpha</taxon>
        <taxon>Strongyloidea</taxon>
        <taxon>Strongylidae</taxon>
        <taxon>Strongylus</taxon>
    </lineage>
</organism>
<accession>A0A3P7IU28</accession>
<keyword evidence="12" id="KW-0472">Membrane</keyword>
<protein>
    <recommendedName>
        <fullName evidence="13">3-oxo-5-alpha-steroid 4-dehydrogenase C-terminal domain-containing protein</fullName>
    </recommendedName>
</protein>
<evidence type="ECO:0000256" key="8">
    <source>
        <dbReference type="ARBA" id="ARBA00022857"/>
    </source>
</evidence>
<dbReference type="PANTHER" id="PTHR10556">
    <property type="entry name" value="3-OXO-5-ALPHA-STEROID 4-DEHYDROGENASE"/>
    <property type="match status" value="1"/>
</dbReference>
<sequence length="70" mass="8058">MFEYVSGANFLGEIIEWTGYAIASRSLPAIAFAIFTACNIGPRAIHHHQWYLNKFQDYPKERKALIPFLL</sequence>
<evidence type="ECO:0000256" key="1">
    <source>
        <dbReference type="ARBA" id="ARBA00004477"/>
    </source>
</evidence>
<evidence type="ECO:0000313" key="14">
    <source>
        <dbReference type="EMBL" id="VDM71373.1"/>
    </source>
</evidence>
<dbReference type="GO" id="GO:0030154">
    <property type="term" value="P:cell differentiation"/>
    <property type="evidence" value="ECO:0007669"/>
    <property type="project" value="UniProtKB-KW"/>
</dbReference>
<dbReference type="GO" id="GO:0006694">
    <property type="term" value="P:steroid biosynthetic process"/>
    <property type="evidence" value="ECO:0007669"/>
    <property type="project" value="TreeGrafter"/>
</dbReference>
<dbReference type="Proteomes" id="UP000270094">
    <property type="component" value="Unassembled WGS sequence"/>
</dbReference>
<dbReference type="InterPro" id="IPR001104">
    <property type="entry name" value="3-oxo-5_a-steroid_4-DH_C"/>
</dbReference>
<gene>
    <name evidence="14" type="ORF">SVUK_LOCUS6371</name>
</gene>
<evidence type="ECO:0000256" key="6">
    <source>
        <dbReference type="ARBA" id="ARBA00022824"/>
    </source>
</evidence>
<evidence type="ECO:0000256" key="11">
    <source>
        <dbReference type="ARBA" id="ARBA00023098"/>
    </source>
</evidence>
<reference evidence="14 15" key="1">
    <citation type="submission" date="2018-11" db="EMBL/GenBank/DDBJ databases">
        <authorList>
            <consortium name="Pathogen Informatics"/>
        </authorList>
    </citation>
    <scope>NUCLEOTIDE SEQUENCE [LARGE SCALE GENOMIC DNA]</scope>
</reference>
<dbReference type="InterPro" id="IPR039357">
    <property type="entry name" value="SRD5A/TECR"/>
</dbReference>
<evidence type="ECO:0000256" key="10">
    <source>
        <dbReference type="ARBA" id="ARBA00023002"/>
    </source>
</evidence>
<evidence type="ECO:0000256" key="2">
    <source>
        <dbReference type="ARBA" id="ARBA00004524"/>
    </source>
</evidence>
<dbReference type="GO" id="GO:0003865">
    <property type="term" value="F:3-oxo-5-alpha-steroid 4-dehydrogenase activity"/>
    <property type="evidence" value="ECO:0007669"/>
    <property type="project" value="TreeGrafter"/>
</dbReference>
<name>A0A3P7IU28_STRVU</name>
<feature type="domain" description="3-oxo-5-alpha-steroid 4-dehydrogenase C-terminal" evidence="13">
    <location>
        <begin position="1"/>
        <end position="70"/>
    </location>
</feature>
<keyword evidence="5" id="KW-0221">Differentiation</keyword>
<comment type="subcellular location">
    <subcellularLocation>
        <location evidence="1">Endoplasmic reticulum membrane</location>
        <topology evidence="1">Multi-pass membrane protein</topology>
    </subcellularLocation>
    <subcellularLocation>
        <location evidence="2">Microsome membrane</location>
    </subcellularLocation>
</comment>
<evidence type="ECO:0000313" key="15">
    <source>
        <dbReference type="Proteomes" id="UP000270094"/>
    </source>
</evidence>
<dbReference type="PANTHER" id="PTHR10556:SF57">
    <property type="entry name" value="3-OXO-5-ALPHA-STEROID 4-DEHYDROGENASE 1"/>
    <property type="match status" value="1"/>
</dbReference>
<keyword evidence="9" id="KW-1133">Transmembrane helix</keyword>
<dbReference type="PROSITE" id="PS50244">
    <property type="entry name" value="S5A_REDUCTASE"/>
    <property type="match status" value="1"/>
</dbReference>
<keyword evidence="4" id="KW-0812">Transmembrane</keyword>
<comment type="similarity">
    <text evidence="3">Belongs to the steroid 5-alpha reductase family.</text>
</comment>
<keyword evidence="6" id="KW-0256">Endoplasmic reticulum</keyword>
<evidence type="ECO:0000256" key="5">
    <source>
        <dbReference type="ARBA" id="ARBA00022782"/>
    </source>
</evidence>
<dbReference type="EMBL" id="UYYB01020147">
    <property type="protein sequence ID" value="VDM71373.1"/>
    <property type="molecule type" value="Genomic_DNA"/>
</dbReference>
<keyword evidence="11" id="KW-0443">Lipid metabolism</keyword>
<evidence type="ECO:0000256" key="4">
    <source>
        <dbReference type="ARBA" id="ARBA00022692"/>
    </source>
</evidence>
<dbReference type="GO" id="GO:0005789">
    <property type="term" value="C:endoplasmic reticulum membrane"/>
    <property type="evidence" value="ECO:0007669"/>
    <property type="project" value="UniProtKB-SubCell"/>
</dbReference>
<dbReference type="OrthoDB" id="5788137at2759"/>
<evidence type="ECO:0000256" key="12">
    <source>
        <dbReference type="ARBA" id="ARBA00023136"/>
    </source>
</evidence>
<evidence type="ECO:0000256" key="3">
    <source>
        <dbReference type="ARBA" id="ARBA00007742"/>
    </source>
</evidence>
<keyword evidence="8" id="KW-0521">NADP</keyword>
<dbReference type="AlphaFoldDB" id="A0A3P7IU28"/>
<evidence type="ECO:0000256" key="9">
    <source>
        <dbReference type="ARBA" id="ARBA00022989"/>
    </source>
</evidence>